<dbReference type="Gene3D" id="3.30.420.10">
    <property type="entry name" value="Ribonuclease H-like superfamily/Ribonuclease H"/>
    <property type="match status" value="1"/>
</dbReference>
<dbReference type="SUPFAM" id="SSF53098">
    <property type="entry name" value="Ribonuclease H-like"/>
    <property type="match status" value="1"/>
</dbReference>
<organism evidence="8 9">
    <name type="scientific">Cloeon dipterum</name>
    <dbReference type="NCBI Taxonomy" id="197152"/>
    <lineage>
        <taxon>Eukaryota</taxon>
        <taxon>Metazoa</taxon>
        <taxon>Ecdysozoa</taxon>
        <taxon>Arthropoda</taxon>
        <taxon>Hexapoda</taxon>
        <taxon>Insecta</taxon>
        <taxon>Pterygota</taxon>
        <taxon>Palaeoptera</taxon>
        <taxon>Ephemeroptera</taxon>
        <taxon>Pisciforma</taxon>
        <taxon>Baetidae</taxon>
        <taxon>Cloeon</taxon>
    </lineage>
</organism>
<keyword evidence="6" id="KW-0539">Nucleus</keyword>
<keyword evidence="4" id="KW-0378">Hydrolase</keyword>
<dbReference type="GO" id="GO:0004527">
    <property type="term" value="F:exonuclease activity"/>
    <property type="evidence" value="ECO:0007669"/>
    <property type="project" value="UniProtKB-KW"/>
</dbReference>
<evidence type="ECO:0000313" key="9">
    <source>
        <dbReference type="Proteomes" id="UP000494165"/>
    </source>
</evidence>
<dbReference type="InterPro" id="IPR034922">
    <property type="entry name" value="REX1-like_exo"/>
</dbReference>
<dbReference type="OrthoDB" id="206335at2759"/>
<dbReference type="Proteomes" id="UP000494165">
    <property type="component" value="Unassembled WGS sequence"/>
</dbReference>
<dbReference type="EMBL" id="CADEPI010000045">
    <property type="protein sequence ID" value="CAB3369432.1"/>
    <property type="molecule type" value="Genomic_DNA"/>
</dbReference>
<dbReference type="PANTHER" id="PTHR12801">
    <property type="entry name" value="RNA EXONUCLEASE REXO1 / RECO3 FAMILY MEMBER-RELATED"/>
    <property type="match status" value="1"/>
</dbReference>
<sequence>MSWTVNAHECTRVTVVNESGLTVYDYLVKPLVPIVDYMTEFSGIDEAALRECATKSLVEVQQDLMELLSADSILIGHGLHCDLKALKLFHNRIVDSSIHFATSLVPLLRKKLVDLSMDHLGWLIQKSPTGHNSAEDARASLEVIRHVVESKQCAACSRLDSSQKGKPIAPATISQISKGRTCRRIVSSALERGPGTELQYSRP</sequence>
<evidence type="ECO:0000256" key="3">
    <source>
        <dbReference type="ARBA" id="ARBA00022722"/>
    </source>
</evidence>
<dbReference type="InterPro" id="IPR036397">
    <property type="entry name" value="RNaseH_sf"/>
</dbReference>
<evidence type="ECO:0000256" key="1">
    <source>
        <dbReference type="ARBA" id="ARBA00004123"/>
    </source>
</evidence>
<dbReference type="Pfam" id="PF00929">
    <property type="entry name" value="RNase_T"/>
    <property type="match status" value="1"/>
</dbReference>
<evidence type="ECO:0000256" key="4">
    <source>
        <dbReference type="ARBA" id="ARBA00022801"/>
    </source>
</evidence>
<comment type="subcellular location">
    <subcellularLocation>
        <location evidence="1">Nucleus</location>
    </subcellularLocation>
</comment>
<dbReference type="InterPro" id="IPR013520">
    <property type="entry name" value="Ribonucl_H"/>
</dbReference>
<dbReference type="InterPro" id="IPR012337">
    <property type="entry name" value="RNaseH-like_sf"/>
</dbReference>
<proteinExistence type="inferred from homology"/>
<keyword evidence="9" id="KW-1185">Reference proteome</keyword>
<name>A0A8S1CNB6_9INSE</name>
<gene>
    <name evidence="8" type="ORF">CLODIP_2_CD12298</name>
</gene>
<dbReference type="GO" id="GO:0005634">
    <property type="term" value="C:nucleus"/>
    <property type="evidence" value="ECO:0007669"/>
    <property type="project" value="UniProtKB-SubCell"/>
</dbReference>
<feature type="domain" description="Exonuclease" evidence="7">
    <location>
        <begin position="1"/>
        <end position="153"/>
    </location>
</feature>
<dbReference type="PANTHER" id="PTHR12801:SF115">
    <property type="entry name" value="FI18136P1-RELATED"/>
    <property type="match status" value="1"/>
</dbReference>
<comment type="caution">
    <text evidence="8">The sequence shown here is derived from an EMBL/GenBank/DDBJ whole genome shotgun (WGS) entry which is preliminary data.</text>
</comment>
<evidence type="ECO:0000256" key="5">
    <source>
        <dbReference type="ARBA" id="ARBA00022839"/>
    </source>
</evidence>
<dbReference type="SMART" id="SM00479">
    <property type="entry name" value="EXOIII"/>
    <property type="match status" value="1"/>
</dbReference>
<evidence type="ECO:0000313" key="8">
    <source>
        <dbReference type="EMBL" id="CAB3369432.1"/>
    </source>
</evidence>
<keyword evidence="5" id="KW-0269">Exonuclease</keyword>
<accession>A0A8S1CNB6</accession>
<keyword evidence="3" id="KW-0540">Nuclease</keyword>
<evidence type="ECO:0000256" key="2">
    <source>
        <dbReference type="ARBA" id="ARBA00006357"/>
    </source>
</evidence>
<dbReference type="InterPro" id="IPR047021">
    <property type="entry name" value="REXO1/3/4-like"/>
</dbReference>
<dbReference type="GO" id="GO:0003676">
    <property type="term" value="F:nucleic acid binding"/>
    <property type="evidence" value="ECO:0007669"/>
    <property type="project" value="InterPro"/>
</dbReference>
<comment type="similarity">
    <text evidence="2">Belongs to the REXO1/REXO3 family.</text>
</comment>
<evidence type="ECO:0000256" key="6">
    <source>
        <dbReference type="ARBA" id="ARBA00023242"/>
    </source>
</evidence>
<dbReference type="CDD" id="cd06145">
    <property type="entry name" value="REX1_like"/>
    <property type="match status" value="1"/>
</dbReference>
<dbReference type="AlphaFoldDB" id="A0A8S1CNB6"/>
<evidence type="ECO:0000259" key="7">
    <source>
        <dbReference type="SMART" id="SM00479"/>
    </source>
</evidence>
<reference evidence="8 9" key="1">
    <citation type="submission" date="2020-04" db="EMBL/GenBank/DDBJ databases">
        <authorList>
            <person name="Alioto T."/>
            <person name="Alioto T."/>
            <person name="Gomez Garrido J."/>
        </authorList>
    </citation>
    <scope>NUCLEOTIDE SEQUENCE [LARGE SCALE GENOMIC DNA]</scope>
</reference>
<protein>
    <recommendedName>
        <fullName evidence="7">Exonuclease domain-containing protein</fullName>
    </recommendedName>
</protein>